<accession>A0A481W5H3</accession>
<evidence type="ECO:0000256" key="1">
    <source>
        <dbReference type="SAM" id="MobiDB-lite"/>
    </source>
</evidence>
<name>A0A481W5H3_9CAUD</name>
<feature type="compositionally biased region" description="Acidic residues" evidence="1">
    <location>
        <begin position="102"/>
        <end position="128"/>
    </location>
</feature>
<sequence>MLNVRAYLPATEDFDSLPDTLASDISTDGDNTYLAGIPEELILPLDNSEQGNENDDTIVDNLQEQNEKTEEVKESEEDGTELSADENEESTELEVSKNNENTESDDSLDTTQVEDDPDKEIDEEEEDKIENVQYAIEEYTRLVTNAGAGLSHQAAEFLTVGIARLSKQLNQPIVSVEEFTSGPEAVRVTVSSEQFLSQLQSLKNALSSNTNL</sequence>
<evidence type="ECO:0008006" key="4">
    <source>
        <dbReference type="Google" id="ProtNLM"/>
    </source>
</evidence>
<proteinExistence type="predicted"/>
<gene>
    <name evidence="2" type="ORF">PSA21_105</name>
</gene>
<keyword evidence="3" id="KW-1185">Reference proteome</keyword>
<evidence type="ECO:0000313" key="2">
    <source>
        <dbReference type="EMBL" id="QBJ02633.1"/>
    </source>
</evidence>
<protein>
    <recommendedName>
        <fullName evidence="4">Virion structural protein</fullName>
    </recommendedName>
</protein>
<evidence type="ECO:0000313" key="3">
    <source>
        <dbReference type="Proteomes" id="UP000294134"/>
    </source>
</evidence>
<reference evidence="2 3" key="1">
    <citation type="submission" date="2019-02" db="EMBL/GenBank/DDBJ databases">
        <authorList>
            <person name="Frampton R.A."/>
            <person name="Wojtus J.K."/>
            <person name="Fineran P.C."/>
            <person name="Hendrickson H.L."/>
        </authorList>
    </citation>
    <scope>NUCLEOTIDE SEQUENCE [LARGE SCALE GENOMIC DNA]</scope>
</reference>
<dbReference type="Proteomes" id="UP000294134">
    <property type="component" value="Segment"/>
</dbReference>
<feature type="compositionally biased region" description="Acidic residues" evidence="1">
    <location>
        <begin position="73"/>
        <end position="92"/>
    </location>
</feature>
<dbReference type="EMBL" id="MK552327">
    <property type="protein sequence ID" value="QBJ02633.1"/>
    <property type="molecule type" value="Genomic_DNA"/>
</dbReference>
<feature type="region of interest" description="Disordered" evidence="1">
    <location>
        <begin position="45"/>
        <end position="128"/>
    </location>
</feature>
<organism evidence="2 3">
    <name type="scientific">Pseudomonas phage Psa21</name>
    <dbReference type="NCBI Taxonomy" id="2530023"/>
    <lineage>
        <taxon>Viruses</taxon>
        <taxon>Duplodnaviria</taxon>
        <taxon>Heunggongvirae</taxon>
        <taxon>Uroviricota</taxon>
        <taxon>Caudoviricetes</taxon>
        <taxon>Chimalliviridae</taxon>
        <taxon>Tepukevirus</taxon>
        <taxon>Tepukevirus Psa21</taxon>
    </lineage>
</organism>